<dbReference type="EMBL" id="NLAX01000700">
    <property type="protein sequence ID" value="PKS08166.1"/>
    <property type="molecule type" value="Genomic_DNA"/>
</dbReference>
<dbReference type="PANTHER" id="PTHR42937">
    <property type="match status" value="1"/>
</dbReference>
<dbReference type="Pfam" id="PF07687">
    <property type="entry name" value="M20_dimer"/>
    <property type="match status" value="1"/>
</dbReference>
<evidence type="ECO:0000259" key="3">
    <source>
        <dbReference type="Pfam" id="PF00291"/>
    </source>
</evidence>
<dbReference type="PANTHER" id="PTHR42937:SF1">
    <property type="entry name" value="DIAMINOPROPIONATE AMMONIA-LYASE"/>
    <property type="match status" value="1"/>
</dbReference>
<comment type="caution">
    <text evidence="5">The sequence shown here is derived from an EMBL/GenBank/DDBJ whole genome shotgun (WGS) entry which is preliminary data.</text>
</comment>
<dbReference type="NCBIfam" id="NF006058">
    <property type="entry name" value="PRK08206.1"/>
    <property type="match status" value="1"/>
</dbReference>
<evidence type="ECO:0008006" key="7">
    <source>
        <dbReference type="Google" id="ProtNLM"/>
    </source>
</evidence>
<dbReference type="InterPro" id="IPR036264">
    <property type="entry name" value="Bact_exopeptidase_dim_dom"/>
</dbReference>
<dbReference type="STRING" id="41688.A0A2N3N6W5"/>
<dbReference type="Pfam" id="PF00291">
    <property type="entry name" value="PALP"/>
    <property type="match status" value="1"/>
</dbReference>
<gene>
    <name evidence="5" type="ORF">jhhlp_005442</name>
</gene>
<comment type="similarity">
    <text evidence="1">Belongs to the peptidase M20A family.</text>
</comment>
<dbReference type="InterPro" id="IPR002933">
    <property type="entry name" value="Peptidase_M20"/>
</dbReference>
<evidence type="ECO:0000313" key="5">
    <source>
        <dbReference type="EMBL" id="PKS08166.1"/>
    </source>
</evidence>
<evidence type="ECO:0000256" key="2">
    <source>
        <dbReference type="ARBA" id="ARBA00022801"/>
    </source>
</evidence>
<dbReference type="GO" id="GO:0016787">
    <property type="term" value="F:hydrolase activity"/>
    <property type="evidence" value="ECO:0007669"/>
    <property type="project" value="UniProtKB-KW"/>
</dbReference>
<dbReference type="Gene3D" id="3.30.70.360">
    <property type="match status" value="1"/>
</dbReference>
<dbReference type="InterPro" id="IPR001261">
    <property type="entry name" value="ArgE/DapE_CS"/>
</dbReference>
<dbReference type="Gene3D" id="3.40.630.10">
    <property type="entry name" value="Zn peptidases"/>
    <property type="match status" value="1"/>
</dbReference>
<evidence type="ECO:0000313" key="6">
    <source>
        <dbReference type="Proteomes" id="UP000233524"/>
    </source>
</evidence>
<dbReference type="OrthoDB" id="10059875at2759"/>
<accession>A0A2N3N6W5</accession>
<keyword evidence="2" id="KW-0378">Hydrolase</keyword>
<dbReference type="InterPro" id="IPR011650">
    <property type="entry name" value="Peptidase_M20_dimer"/>
</dbReference>
<dbReference type="Gene3D" id="3.40.50.1100">
    <property type="match status" value="2"/>
</dbReference>
<organism evidence="5 6">
    <name type="scientific">Lomentospora prolificans</name>
    <dbReference type="NCBI Taxonomy" id="41688"/>
    <lineage>
        <taxon>Eukaryota</taxon>
        <taxon>Fungi</taxon>
        <taxon>Dikarya</taxon>
        <taxon>Ascomycota</taxon>
        <taxon>Pezizomycotina</taxon>
        <taxon>Sordariomycetes</taxon>
        <taxon>Hypocreomycetidae</taxon>
        <taxon>Microascales</taxon>
        <taxon>Microascaceae</taxon>
        <taxon>Lomentospora</taxon>
    </lineage>
</organism>
<dbReference type="InterPro" id="IPR001926">
    <property type="entry name" value="TrpB-like_PALP"/>
</dbReference>
<dbReference type="InterPro" id="IPR036052">
    <property type="entry name" value="TrpB-like_PALP_sf"/>
</dbReference>
<dbReference type="SUPFAM" id="SSF53686">
    <property type="entry name" value="Tryptophan synthase beta subunit-like PLP-dependent enzymes"/>
    <property type="match status" value="1"/>
</dbReference>
<keyword evidence="6" id="KW-1185">Reference proteome</keyword>
<dbReference type="AlphaFoldDB" id="A0A2N3N6W5"/>
<dbReference type="Proteomes" id="UP000233524">
    <property type="component" value="Unassembled WGS sequence"/>
</dbReference>
<feature type="domain" description="Peptidase M20 dimerisation" evidence="4">
    <location>
        <begin position="550"/>
        <end position="658"/>
    </location>
</feature>
<evidence type="ECO:0000256" key="1">
    <source>
        <dbReference type="ARBA" id="ARBA00006247"/>
    </source>
</evidence>
<dbReference type="VEuPathDB" id="FungiDB:jhhlp_005442"/>
<sequence length="761" mass="81159">MASINRRPLYINSSANPALPLVTGEASPPSHLPLRFHKLMPGYSPSPLVSLKSVAEDIGVQDVYLKFEGERFGLPSFKILGASWSTFRMLAAKLGLPLDSSIDAVKSALRTHPEPVTLFAATDGNHGRAVARMGAIMGIPAQIYIPRALDPITVAKIREEGATVTELDATYDVAVQTAYEQAGKTSGGVLVQDTAFEGYEEIPTWIVEGYSTMMLEIDGQLQGKSVDLVVVPVGVGSFAQAVVSHCKAEGKSTPVLTVEPDTAACLYKSLIRGNLTSVETTVPTIMTGLDCGTVSSIAWPILKDGVDASITVSDYESHKAVKLINSFGVSPGPCGAAPLAALRRLTESDKAALGIDRSSVIVLLCTEGQREYTTPKPVVYDDAVSLCQALVRINSAIPGSGEVKGPGETEIAQYITAWLEHRDIECHWIEKEKGRPSVIGVVNGTGGGKSLMLNGHIDTVTTASYAGDATSGHIENGKLYGRGAADMKSGIAAMLVATANAKKNRLKGDVIFTGVADEEDMSMGTEQVLEAGWRADAAIVCEPTNEHLVTGHKGFTWFEIDVHGVAAHGSRFDLGVDAVAHAGYVLVELDKYAKRLRAGPAHPFLGLPSVHASMIRGGEEPASYAAKCTIVLERRTVAGETADTVRAEIEGLLQEATRQVPDLKYDLRSTFSRNPFEIAKDHPLVSLIADQIRVVRGKDVDLRAEAFWTDCALIADVGIPVVMYGPHGEGLHAKEEWASVESIEVTARTIIGITQAFCGRP</sequence>
<dbReference type="InParanoid" id="A0A2N3N6W5"/>
<protein>
    <recommendedName>
        <fullName evidence="7">Succinyl-diaminopimelate desuccinylase</fullName>
    </recommendedName>
</protein>
<dbReference type="Pfam" id="PF01546">
    <property type="entry name" value="Peptidase_M20"/>
    <property type="match status" value="1"/>
</dbReference>
<name>A0A2N3N6W5_9PEZI</name>
<reference evidence="5 6" key="1">
    <citation type="journal article" date="2017" name="G3 (Bethesda)">
        <title>First Draft Genome Sequence of the Pathogenic Fungus Lomentospora prolificans (Formerly Scedosporium prolificans).</title>
        <authorList>
            <person name="Luo R."/>
            <person name="Zimin A."/>
            <person name="Workman R."/>
            <person name="Fan Y."/>
            <person name="Pertea G."/>
            <person name="Grossman N."/>
            <person name="Wear M.P."/>
            <person name="Jia B."/>
            <person name="Miller H."/>
            <person name="Casadevall A."/>
            <person name="Timp W."/>
            <person name="Zhang S.X."/>
            <person name="Salzberg S.L."/>
        </authorList>
    </citation>
    <scope>NUCLEOTIDE SEQUENCE [LARGE SCALE GENOMIC DNA]</scope>
    <source>
        <strain evidence="5 6">JHH-5317</strain>
    </source>
</reference>
<dbReference type="SUPFAM" id="SSF55031">
    <property type="entry name" value="Bacterial exopeptidase dimerisation domain"/>
    <property type="match status" value="1"/>
</dbReference>
<dbReference type="PROSITE" id="PS00758">
    <property type="entry name" value="ARGE_DAPE_CPG2_1"/>
    <property type="match status" value="1"/>
</dbReference>
<evidence type="ECO:0000259" key="4">
    <source>
        <dbReference type="Pfam" id="PF07687"/>
    </source>
</evidence>
<feature type="domain" description="Tryptophan synthase beta chain-like PALP" evidence="3">
    <location>
        <begin position="41"/>
        <end position="363"/>
    </location>
</feature>
<proteinExistence type="inferred from homology"/>
<dbReference type="SUPFAM" id="SSF53187">
    <property type="entry name" value="Zn-dependent exopeptidases"/>
    <property type="match status" value="1"/>
</dbReference>